<accession>A0ABP7G9A6</accession>
<organism evidence="2 3">
    <name type="scientific">Microbacterium kribbense</name>
    <dbReference type="NCBI Taxonomy" id="433645"/>
    <lineage>
        <taxon>Bacteria</taxon>
        <taxon>Bacillati</taxon>
        <taxon>Actinomycetota</taxon>
        <taxon>Actinomycetes</taxon>
        <taxon>Micrococcales</taxon>
        <taxon>Microbacteriaceae</taxon>
        <taxon>Microbacterium</taxon>
    </lineage>
</organism>
<dbReference type="EMBL" id="BAABAF010000003">
    <property type="protein sequence ID" value="GAA3759693.1"/>
    <property type="molecule type" value="Genomic_DNA"/>
</dbReference>
<sequence>MAAFPAPTFAAAQGACLGVGLGLLIATDVVFVADTAKIGSPFAALGALLDSGGHALFTERLGPHKTLDLIYTGRLMTGEEAVALGLFSRVFPAAKVQDAATEAARTAAVGPTAAFLASKMIVTRLRDEPLNLWDPMAAEAVAQTQLSGTEDYRQGFAAFRQKRSPVFHGR</sequence>
<dbReference type="PANTHER" id="PTHR43459:SF1">
    <property type="entry name" value="EG:BACN32G11.4 PROTEIN"/>
    <property type="match status" value="1"/>
</dbReference>
<dbReference type="InterPro" id="IPR029045">
    <property type="entry name" value="ClpP/crotonase-like_dom_sf"/>
</dbReference>
<gene>
    <name evidence="2" type="ORF">GCM10022240_10350</name>
</gene>
<name>A0ABP7G9A6_9MICO</name>
<evidence type="ECO:0000313" key="3">
    <source>
        <dbReference type="Proteomes" id="UP001500540"/>
    </source>
</evidence>
<dbReference type="CDD" id="cd06558">
    <property type="entry name" value="crotonase-like"/>
    <property type="match status" value="1"/>
</dbReference>
<dbReference type="Pfam" id="PF00378">
    <property type="entry name" value="ECH_1"/>
    <property type="match status" value="1"/>
</dbReference>
<evidence type="ECO:0008006" key="4">
    <source>
        <dbReference type="Google" id="ProtNLM"/>
    </source>
</evidence>
<dbReference type="Gene3D" id="1.10.12.10">
    <property type="entry name" value="Lyase 2-enoyl-coa Hydratase, Chain A, domain 2"/>
    <property type="match status" value="1"/>
</dbReference>
<comment type="caution">
    <text evidence="2">The sequence shown here is derived from an EMBL/GenBank/DDBJ whole genome shotgun (WGS) entry which is preliminary data.</text>
</comment>
<dbReference type="PANTHER" id="PTHR43459">
    <property type="entry name" value="ENOYL-COA HYDRATASE"/>
    <property type="match status" value="1"/>
</dbReference>
<reference evidence="3" key="1">
    <citation type="journal article" date="2019" name="Int. J. Syst. Evol. Microbiol.">
        <title>The Global Catalogue of Microorganisms (GCM) 10K type strain sequencing project: providing services to taxonomists for standard genome sequencing and annotation.</title>
        <authorList>
            <consortium name="The Broad Institute Genomics Platform"/>
            <consortium name="The Broad Institute Genome Sequencing Center for Infectious Disease"/>
            <person name="Wu L."/>
            <person name="Ma J."/>
        </authorList>
    </citation>
    <scope>NUCLEOTIDE SEQUENCE [LARGE SCALE GENOMIC DNA]</scope>
    <source>
        <strain evidence="3">JCM 16950</strain>
    </source>
</reference>
<comment type="similarity">
    <text evidence="1">Belongs to the enoyl-CoA hydratase/isomerase family.</text>
</comment>
<dbReference type="SUPFAM" id="SSF52096">
    <property type="entry name" value="ClpP/crotonase"/>
    <property type="match status" value="1"/>
</dbReference>
<dbReference type="Gene3D" id="3.90.226.10">
    <property type="entry name" value="2-enoyl-CoA Hydratase, Chain A, domain 1"/>
    <property type="match status" value="1"/>
</dbReference>
<dbReference type="InterPro" id="IPR001753">
    <property type="entry name" value="Enoyl-CoA_hydra/iso"/>
</dbReference>
<dbReference type="InterPro" id="IPR014748">
    <property type="entry name" value="Enoyl-CoA_hydra_C"/>
</dbReference>
<keyword evidence="3" id="KW-1185">Reference proteome</keyword>
<protein>
    <recommendedName>
        <fullName evidence="4">Enoyl-CoA hydratase</fullName>
    </recommendedName>
</protein>
<evidence type="ECO:0000256" key="1">
    <source>
        <dbReference type="ARBA" id="ARBA00005254"/>
    </source>
</evidence>
<proteinExistence type="inferred from homology"/>
<dbReference type="Proteomes" id="UP001500540">
    <property type="component" value="Unassembled WGS sequence"/>
</dbReference>
<evidence type="ECO:0000313" key="2">
    <source>
        <dbReference type="EMBL" id="GAA3759693.1"/>
    </source>
</evidence>